<gene>
    <name evidence="1" type="ORF">SMD27_06825</name>
</gene>
<sequence length="127" mass="14521">MWPDRQPNGTKPLRQPSCVLGGILMPDSIDIVPDLSLVISPEDDAIFICTCLYRNRRGIAERSLIYAVVHRRFGLWTHVYRVVPDKIMPSKALQSPRAEGLTVYLEKAIEGEAVDQARDWVRDKFRD</sequence>
<dbReference type="RefSeq" id="WP_320507623.1">
    <property type="nucleotide sequence ID" value="NZ_JAXCLW010000002.1"/>
</dbReference>
<reference evidence="1 2" key="1">
    <citation type="journal article" date="2016" name="Antonie Van Leeuwenhoek">
        <title>Dongia soli sp. nov., isolated from soil from Dokdo, Korea.</title>
        <authorList>
            <person name="Kim D.U."/>
            <person name="Lee H."/>
            <person name="Kim H."/>
            <person name="Kim S.G."/>
            <person name="Ka J.O."/>
        </authorList>
    </citation>
    <scope>NUCLEOTIDE SEQUENCE [LARGE SCALE GENOMIC DNA]</scope>
    <source>
        <strain evidence="1 2">D78</strain>
    </source>
</reference>
<evidence type="ECO:0000313" key="1">
    <source>
        <dbReference type="EMBL" id="MDY0882550.1"/>
    </source>
</evidence>
<comment type="caution">
    <text evidence="1">The sequence shown here is derived from an EMBL/GenBank/DDBJ whole genome shotgun (WGS) entry which is preliminary data.</text>
</comment>
<dbReference type="EMBL" id="JAXCLW010000002">
    <property type="protein sequence ID" value="MDY0882550.1"/>
    <property type="molecule type" value="Genomic_DNA"/>
</dbReference>
<accession>A0ABU5E875</accession>
<proteinExistence type="predicted"/>
<protein>
    <submittedName>
        <fullName evidence="1">Uncharacterized protein</fullName>
    </submittedName>
</protein>
<keyword evidence="2" id="KW-1185">Reference proteome</keyword>
<name>A0ABU5E875_9PROT</name>
<organism evidence="1 2">
    <name type="scientific">Dongia soli</name>
    <dbReference type="NCBI Taxonomy" id="600628"/>
    <lineage>
        <taxon>Bacteria</taxon>
        <taxon>Pseudomonadati</taxon>
        <taxon>Pseudomonadota</taxon>
        <taxon>Alphaproteobacteria</taxon>
        <taxon>Rhodospirillales</taxon>
        <taxon>Dongiaceae</taxon>
        <taxon>Dongia</taxon>
    </lineage>
</organism>
<evidence type="ECO:0000313" key="2">
    <source>
        <dbReference type="Proteomes" id="UP001279642"/>
    </source>
</evidence>
<dbReference type="Proteomes" id="UP001279642">
    <property type="component" value="Unassembled WGS sequence"/>
</dbReference>